<sequence length="253" mass="28303">MKKILMALTLGTLILALAACGGEESAEDKNDDAKKEETASKGQEGEQPEMPEPELDDVPDVVAEVNGEEVKKDEFEKTYTAQFQQLAIQQQMAGEEVDQGELKKQIADGMVGQKLLVQEAEERDYKASDEEVDDMLDGLVKQNGMESKEDFYAAVEEQGMSKEEITSQIKTQVKVDKLIAEETGEVKPTEKELQSLYDDAKEQREQMEGAEELPSFEELKPELESQIKSQKESEAVQKLAEKLREDGDITIHL</sequence>
<feature type="compositionally biased region" description="Basic and acidic residues" evidence="6">
    <location>
        <begin position="27"/>
        <end position="39"/>
    </location>
</feature>
<organism evidence="8 9">
    <name type="scientific">Salinicoccus jeotgali</name>
    <dbReference type="NCBI Taxonomy" id="381634"/>
    <lineage>
        <taxon>Bacteria</taxon>
        <taxon>Bacillati</taxon>
        <taxon>Bacillota</taxon>
        <taxon>Bacilli</taxon>
        <taxon>Bacillales</taxon>
        <taxon>Staphylococcaceae</taxon>
        <taxon>Salinicoccus</taxon>
    </lineage>
</organism>
<dbReference type="PANTHER" id="PTHR47245:SF1">
    <property type="entry name" value="FOLDASE PROTEIN PRSA"/>
    <property type="match status" value="1"/>
</dbReference>
<name>A0ABP7EZY1_9STAP</name>
<comment type="catalytic activity">
    <reaction evidence="1">
        <text>[protein]-peptidylproline (omega=180) = [protein]-peptidylproline (omega=0)</text>
        <dbReference type="Rhea" id="RHEA:16237"/>
        <dbReference type="Rhea" id="RHEA-COMP:10747"/>
        <dbReference type="Rhea" id="RHEA-COMP:10748"/>
        <dbReference type="ChEBI" id="CHEBI:83833"/>
        <dbReference type="ChEBI" id="CHEBI:83834"/>
        <dbReference type="EC" id="5.2.1.8"/>
    </reaction>
</comment>
<evidence type="ECO:0000256" key="2">
    <source>
        <dbReference type="ARBA" id="ARBA00013194"/>
    </source>
</evidence>
<dbReference type="PANTHER" id="PTHR47245">
    <property type="entry name" value="PEPTIDYLPROLYL ISOMERASE"/>
    <property type="match status" value="1"/>
</dbReference>
<keyword evidence="9" id="KW-1185">Reference proteome</keyword>
<dbReference type="InterPro" id="IPR050245">
    <property type="entry name" value="PrsA_foldase"/>
</dbReference>
<feature type="compositionally biased region" description="Basic and acidic residues" evidence="6">
    <location>
        <begin position="217"/>
        <end position="233"/>
    </location>
</feature>
<dbReference type="EC" id="5.2.1.8" evidence="2"/>
<evidence type="ECO:0000256" key="4">
    <source>
        <dbReference type="ARBA" id="ARBA00023110"/>
    </source>
</evidence>
<dbReference type="Proteomes" id="UP001500920">
    <property type="component" value="Unassembled WGS sequence"/>
</dbReference>
<dbReference type="Pfam" id="PF13624">
    <property type="entry name" value="SurA_N_3"/>
    <property type="match status" value="1"/>
</dbReference>
<dbReference type="Gene3D" id="1.10.4030.10">
    <property type="entry name" value="Porin chaperone SurA, peptide-binding domain"/>
    <property type="match status" value="1"/>
</dbReference>
<keyword evidence="5" id="KW-0413">Isomerase</keyword>
<feature type="chain" id="PRO_5047045466" description="peptidylprolyl isomerase" evidence="7">
    <location>
        <begin position="19"/>
        <end position="253"/>
    </location>
</feature>
<dbReference type="SUPFAM" id="SSF109998">
    <property type="entry name" value="Triger factor/SurA peptide-binding domain-like"/>
    <property type="match status" value="1"/>
</dbReference>
<dbReference type="RefSeq" id="WP_344703298.1">
    <property type="nucleotide sequence ID" value="NZ_BAABCK010000056.1"/>
</dbReference>
<feature type="compositionally biased region" description="Acidic residues" evidence="6">
    <location>
        <begin position="46"/>
        <end position="59"/>
    </location>
</feature>
<evidence type="ECO:0000256" key="6">
    <source>
        <dbReference type="SAM" id="MobiDB-lite"/>
    </source>
</evidence>
<gene>
    <name evidence="8" type="ORF">GCM10022378_16230</name>
</gene>
<feature type="compositionally biased region" description="Basic and acidic residues" evidence="6">
    <location>
        <begin position="182"/>
        <end position="207"/>
    </location>
</feature>
<keyword evidence="3 7" id="KW-0732">Signal</keyword>
<dbReference type="EMBL" id="BAABCK010000056">
    <property type="protein sequence ID" value="GAA3728203.1"/>
    <property type="molecule type" value="Genomic_DNA"/>
</dbReference>
<comment type="caution">
    <text evidence="8">The sequence shown here is derived from an EMBL/GenBank/DDBJ whole genome shotgun (WGS) entry which is preliminary data.</text>
</comment>
<accession>A0ABP7EZY1</accession>
<evidence type="ECO:0000313" key="9">
    <source>
        <dbReference type="Proteomes" id="UP001500920"/>
    </source>
</evidence>
<evidence type="ECO:0000256" key="3">
    <source>
        <dbReference type="ARBA" id="ARBA00022729"/>
    </source>
</evidence>
<evidence type="ECO:0000256" key="5">
    <source>
        <dbReference type="ARBA" id="ARBA00023235"/>
    </source>
</evidence>
<evidence type="ECO:0000256" key="7">
    <source>
        <dbReference type="SAM" id="SignalP"/>
    </source>
</evidence>
<evidence type="ECO:0000313" key="8">
    <source>
        <dbReference type="EMBL" id="GAA3728203.1"/>
    </source>
</evidence>
<feature type="region of interest" description="Disordered" evidence="6">
    <location>
        <begin position="22"/>
        <end position="69"/>
    </location>
</feature>
<feature type="signal peptide" evidence="7">
    <location>
        <begin position="1"/>
        <end position="18"/>
    </location>
</feature>
<proteinExistence type="predicted"/>
<keyword evidence="4" id="KW-0697">Rotamase</keyword>
<dbReference type="PROSITE" id="PS51257">
    <property type="entry name" value="PROKAR_LIPOPROTEIN"/>
    <property type="match status" value="1"/>
</dbReference>
<feature type="region of interest" description="Disordered" evidence="6">
    <location>
        <begin position="182"/>
        <end position="233"/>
    </location>
</feature>
<dbReference type="InterPro" id="IPR027304">
    <property type="entry name" value="Trigger_fact/SurA_dom_sf"/>
</dbReference>
<reference evidence="9" key="1">
    <citation type="journal article" date="2019" name="Int. J. Syst. Evol. Microbiol.">
        <title>The Global Catalogue of Microorganisms (GCM) 10K type strain sequencing project: providing services to taxonomists for standard genome sequencing and annotation.</title>
        <authorList>
            <consortium name="The Broad Institute Genomics Platform"/>
            <consortium name="The Broad Institute Genome Sequencing Center for Infectious Disease"/>
            <person name="Wu L."/>
            <person name="Ma J."/>
        </authorList>
    </citation>
    <scope>NUCLEOTIDE SEQUENCE [LARGE SCALE GENOMIC DNA]</scope>
    <source>
        <strain evidence="9">JCM 16981</strain>
    </source>
</reference>
<evidence type="ECO:0000256" key="1">
    <source>
        <dbReference type="ARBA" id="ARBA00000971"/>
    </source>
</evidence>
<protein>
    <recommendedName>
        <fullName evidence="2">peptidylprolyl isomerase</fullName>
        <ecNumber evidence="2">5.2.1.8</ecNumber>
    </recommendedName>
</protein>